<protein>
    <recommendedName>
        <fullName evidence="3">D-glycerate 3-kinase</fullName>
    </recommendedName>
</protein>
<proteinExistence type="predicted"/>
<evidence type="ECO:0008006" key="3">
    <source>
        <dbReference type="Google" id="ProtNLM"/>
    </source>
</evidence>
<dbReference type="SUPFAM" id="SSF52540">
    <property type="entry name" value="P-loop containing nucleoside triphosphate hydrolases"/>
    <property type="match status" value="1"/>
</dbReference>
<evidence type="ECO:0000313" key="2">
    <source>
        <dbReference type="Proteomes" id="UP001438707"/>
    </source>
</evidence>
<sequence length="424" mass="47211">MLAYGRCTFSRSLVGCLQQLSRAEDLTLSCLNERRRFSTGRPGIVQWVGQCSSSPVAQIVQRSAARRGNVSRSRKLTMSAKAFAGTDELAAYISEGPLNSLAGITPESVTKNIDEWQELGGFIASNLKFGSTDKLDAAQRQRIFHLYLPVFFWIRGQLERHRSRRSADNKSPLMLGMSAPQGCGKTTLVEQLEALFEHTGGKAAVFSMDDCYLTRADQEQLAKDFPDNGLFQVRGNAGTHDLPLGKKTLLELQNAGTSGTEVRIPKYDKAAHSGKGDRKDPADWTVVKGPVDVVLFEGWMFGFRELPAHDAFKANKDLAEVNARLRHYVNAWDTFMDSWLVLKVADPQWVYGWREQAEQSRRAEGSGMSEPEVKDFVSRYMPAYLAYLPSLYARGPTTAQPGRLLTIAVDRDRSLAPVQPKKVK</sequence>
<dbReference type="Proteomes" id="UP001438707">
    <property type="component" value="Unassembled WGS sequence"/>
</dbReference>
<gene>
    <name evidence="1" type="ORF">WJX74_006192</name>
</gene>
<reference evidence="1 2" key="1">
    <citation type="journal article" date="2024" name="Nat. Commun.">
        <title>Phylogenomics reveals the evolutionary origins of lichenization in chlorophyte algae.</title>
        <authorList>
            <person name="Puginier C."/>
            <person name="Libourel C."/>
            <person name="Otte J."/>
            <person name="Skaloud P."/>
            <person name="Haon M."/>
            <person name="Grisel S."/>
            <person name="Petersen M."/>
            <person name="Berrin J.G."/>
            <person name="Delaux P.M."/>
            <person name="Dal Grande F."/>
            <person name="Keller J."/>
        </authorList>
    </citation>
    <scope>NUCLEOTIDE SEQUENCE [LARGE SCALE GENOMIC DNA]</scope>
    <source>
        <strain evidence="1 2">SAG 2145</strain>
    </source>
</reference>
<dbReference type="AlphaFoldDB" id="A0AAW1RC65"/>
<dbReference type="EMBL" id="JALJOS010000014">
    <property type="protein sequence ID" value="KAK9831177.1"/>
    <property type="molecule type" value="Genomic_DNA"/>
</dbReference>
<accession>A0AAW1RC65</accession>
<organism evidence="1 2">
    <name type="scientific">Apatococcus lobatus</name>
    <dbReference type="NCBI Taxonomy" id="904363"/>
    <lineage>
        <taxon>Eukaryota</taxon>
        <taxon>Viridiplantae</taxon>
        <taxon>Chlorophyta</taxon>
        <taxon>core chlorophytes</taxon>
        <taxon>Trebouxiophyceae</taxon>
        <taxon>Chlorellales</taxon>
        <taxon>Chlorellaceae</taxon>
        <taxon>Apatococcus</taxon>
    </lineage>
</organism>
<dbReference type="InterPro" id="IPR027417">
    <property type="entry name" value="P-loop_NTPase"/>
</dbReference>
<name>A0AAW1RC65_9CHLO</name>
<keyword evidence="2" id="KW-1185">Reference proteome</keyword>
<dbReference type="PANTHER" id="PTHR10285">
    <property type="entry name" value="URIDINE KINASE"/>
    <property type="match status" value="1"/>
</dbReference>
<comment type="caution">
    <text evidence="1">The sequence shown here is derived from an EMBL/GenBank/DDBJ whole genome shotgun (WGS) entry which is preliminary data.</text>
</comment>
<dbReference type="Gene3D" id="3.40.50.300">
    <property type="entry name" value="P-loop containing nucleotide triphosphate hydrolases"/>
    <property type="match status" value="1"/>
</dbReference>
<evidence type="ECO:0000313" key="1">
    <source>
        <dbReference type="EMBL" id="KAK9831177.1"/>
    </source>
</evidence>